<feature type="compositionally biased region" description="Polar residues" evidence="1">
    <location>
        <begin position="761"/>
        <end position="771"/>
    </location>
</feature>
<evidence type="ECO:0000256" key="1">
    <source>
        <dbReference type="SAM" id="MobiDB-lite"/>
    </source>
</evidence>
<feature type="compositionally biased region" description="Basic and acidic residues" evidence="1">
    <location>
        <begin position="446"/>
        <end position="461"/>
    </location>
</feature>
<keyword evidence="3" id="KW-1185">Reference proteome</keyword>
<feature type="compositionally biased region" description="Polar residues" evidence="1">
    <location>
        <begin position="607"/>
        <end position="618"/>
    </location>
</feature>
<protein>
    <submittedName>
        <fullName evidence="2">Uncharacterized protein</fullName>
    </submittedName>
</protein>
<feature type="compositionally biased region" description="Polar residues" evidence="1">
    <location>
        <begin position="555"/>
        <end position="568"/>
    </location>
</feature>
<name>A0A3N4LYA1_9PEZI</name>
<gene>
    <name evidence="2" type="ORF">L211DRAFT_890865</name>
</gene>
<feature type="compositionally biased region" description="Basic and acidic residues" evidence="1">
    <location>
        <begin position="424"/>
        <end position="433"/>
    </location>
</feature>
<feature type="compositionally biased region" description="Polar residues" evidence="1">
    <location>
        <begin position="649"/>
        <end position="674"/>
    </location>
</feature>
<feature type="region of interest" description="Disordered" evidence="1">
    <location>
        <begin position="552"/>
        <end position="677"/>
    </location>
</feature>
<feature type="region of interest" description="Disordered" evidence="1">
    <location>
        <begin position="761"/>
        <end position="839"/>
    </location>
</feature>
<accession>A0A3N4LYA1</accession>
<dbReference type="InParanoid" id="A0A3N4LYA1"/>
<sequence length="839" mass="91806">MLGAELPDMYYTRRLETPRLVPRPSNGVPLHVSILCGNTTGRAANKALIPITHLTCSTTTKRDPNEFPCGHNMSYARDSATGAQEVPPPTSTITGEHEAGSIFHYHNATEPSSTAVFQCFPPGRQVLTPRSRHRLISPMQVEQDQMVDRLADMGEENSKYATVTQDVQHTHIAVTQKNCIEVENRALEMMHHENKLPTTIFSPVGEPSAETVSLENPPFPSWSHAERNIWNIPHEKKITQEVRESYTLSMPPETTTSIETRIPIPLREIIRPSPGLNVSERPKHEAGCSRVSGLERAEALPIIPINLESITAVPSPITTGLTDPKESAWLKKFGFKNLGSASLNTARCESTITELKNPPASQAHTKAFEGKQTVIEALSGEEPAVESKNVMHGQHQRMQSMHGTSVISRVLPPATPFRQVSPNQKKDTRRDVINTDQSPGQLGKPDGLEDKNNTQHRDQNLKSETAQRNPMFAIASIAENAGSEFESGYSCHLKLVNDNNSEKKRGIIGTDYSERGIEGLNKITEGDPKGLSIAYEANVDLIVVIEKMSLGSAGAESTNTGKDGSQSRSIRRPVPQLAKPQIGITSSSILSTPSPEEQVPTRLPSHSIGQVNMPTTKGTGPAKHDKGTQAAPATNKLPSCFVKPKQRDTQTNATPRSSSTRGMTTLSGRSITQHSTLEGERRLRLLTSRGRTMQARIIGLGEYIDAERQGLQDCPANTTGIDGAGETFLVVNRRKVEEIRMRAELLGERGQINRVEEGVANTHSNRQSMRGGTTEVEKAVTLRKSESEEDDVREYTKESEDMEGCTGEDIAWDEGTWVPKYMASGGDNAEGSESSSEDG</sequence>
<evidence type="ECO:0000313" key="2">
    <source>
        <dbReference type="EMBL" id="RPB27780.1"/>
    </source>
</evidence>
<proteinExistence type="predicted"/>
<evidence type="ECO:0000313" key="3">
    <source>
        <dbReference type="Proteomes" id="UP000267821"/>
    </source>
</evidence>
<dbReference type="AlphaFoldDB" id="A0A3N4LYA1"/>
<dbReference type="EMBL" id="ML121530">
    <property type="protein sequence ID" value="RPB27780.1"/>
    <property type="molecule type" value="Genomic_DNA"/>
</dbReference>
<feature type="compositionally biased region" description="Basic and acidic residues" evidence="1">
    <location>
        <begin position="775"/>
        <end position="786"/>
    </location>
</feature>
<dbReference type="OrthoDB" id="10373839at2759"/>
<feature type="region of interest" description="Disordered" evidence="1">
    <location>
        <begin position="414"/>
        <end position="468"/>
    </location>
</feature>
<dbReference type="Proteomes" id="UP000267821">
    <property type="component" value="Unassembled WGS sequence"/>
</dbReference>
<reference evidence="2 3" key="1">
    <citation type="journal article" date="2018" name="Nat. Ecol. Evol.">
        <title>Pezizomycetes genomes reveal the molecular basis of ectomycorrhizal truffle lifestyle.</title>
        <authorList>
            <person name="Murat C."/>
            <person name="Payen T."/>
            <person name="Noel B."/>
            <person name="Kuo A."/>
            <person name="Morin E."/>
            <person name="Chen J."/>
            <person name="Kohler A."/>
            <person name="Krizsan K."/>
            <person name="Balestrini R."/>
            <person name="Da Silva C."/>
            <person name="Montanini B."/>
            <person name="Hainaut M."/>
            <person name="Levati E."/>
            <person name="Barry K.W."/>
            <person name="Belfiori B."/>
            <person name="Cichocki N."/>
            <person name="Clum A."/>
            <person name="Dockter R.B."/>
            <person name="Fauchery L."/>
            <person name="Guy J."/>
            <person name="Iotti M."/>
            <person name="Le Tacon F."/>
            <person name="Lindquist E.A."/>
            <person name="Lipzen A."/>
            <person name="Malagnac F."/>
            <person name="Mello A."/>
            <person name="Molinier V."/>
            <person name="Miyauchi S."/>
            <person name="Poulain J."/>
            <person name="Riccioni C."/>
            <person name="Rubini A."/>
            <person name="Sitrit Y."/>
            <person name="Splivallo R."/>
            <person name="Traeger S."/>
            <person name="Wang M."/>
            <person name="Zifcakova L."/>
            <person name="Wipf D."/>
            <person name="Zambonelli A."/>
            <person name="Paolocci F."/>
            <person name="Nowrousian M."/>
            <person name="Ottonello S."/>
            <person name="Baldrian P."/>
            <person name="Spatafora J.W."/>
            <person name="Henrissat B."/>
            <person name="Nagy L.G."/>
            <person name="Aury J.M."/>
            <person name="Wincker P."/>
            <person name="Grigoriev I.V."/>
            <person name="Bonfante P."/>
            <person name="Martin F.M."/>
        </authorList>
    </citation>
    <scope>NUCLEOTIDE SEQUENCE [LARGE SCALE GENOMIC DNA]</scope>
    <source>
        <strain evidence="2 3">ATCC MYA-4762</strain>
    </source>
</reference>
<feature type="compositionally biased region" description="Low complexity" evidence="1">
    <location>
        <begin position="584"/>
        <end position="597"/>
    </location>
</feature>
<organism evidence="2 3">
    <name type="scientific">Terfezia boudieri ATCC MYA-4762</name>
    <dbReference type="NCBI Taxonomy" id="1051890"/>
    <lineage>
        <taxon>Eukaryota</taxon>
        <taxon>Fungi</taxon>
        <taxon>Dikarya</taxon>
        <taxon>Ascomycota</taxon>
        <taxon>Pezizomycotina</taxon>
        <taxon>Pezizomycetes</taxon>
        <taxon>Pezizales</taxon>
        <taxon>Pezizaceae</taxon>
        <taxon>Terfezia</taxon>
    </lineage>
</organism>